<protein>
    <submittedName>
        <fullName evidence="1">Uncharacterized protein</fullName>
    </submittedName>
</protein>
<reference evidence="1 2" key="1">
    <citation type="submission" date="2020-07" db="EMBL/GenBank/DDBJ databases">
        <authorList>
            <person name="Martino G."/>
            <person name="Holtappels D."/>
            <person name="Wagemans J."/>
            <person name="Lavigne R."/>
            <person name="Turina M."/>
            <person name="Ciuffo M."/>
        </authorList>
    </citation>
    <scope>NUCLEOTIDE SEQUENCE [LARGE SCALE GENOMIC DNA]</scope>
</reference>
<gene>
    <name evidence="1" type="ORF">phiK7A1_101</name>
</gene>
<organism evidence="1 2">
    <name type="scientific">Pseudomonas phage phiK7A1</name>
    <dbReference type="NCBI Taxonomy" id="2759194"/>
    <lineage>
        <taxon>Viruses</taxon>
        <taxon>Duplodnaviria</taxon>
        <taxon>Heunggongvirae</taxon>
        <taxon>Uroviricota</taxon>
        <taxon>Caudoviricetes</taxon>
        <taxon>Vandenendeviridae</taxon>
        <taxon>Gorskivirinae</taxon>
        <taxon>Torinovirus</taxon>
        <taxon>Torinovirus K7A1</taxon>
    </lineage>
</organism>
<evidence type="ECO:0000313" key="1">
    <source>
        <dbReference type="EMBL" id="QNR53889.1"/>
    </source>
</evidence>
<accession>A0A7H0XFU9</accession>
<dbReference type="EMBL" id="MT740307">
    <property type="protein sequence ID" value="QNR53889.1"/>
    <property type="molecule type" value="Genomic_DNA"/>
</dbReference>
<sequence length="53" mass="6321">MKTDPNKACVNPKEYRWWAILHDAVSHPFMALTGYSKLSMRFHDYTSHKAWPR</sequence>
<proteinExistence type="predicted"/>
<dbReference type="Proteomes" id="UP000516415">
    <property type="component" value="Segment"/>
</dbReference>
<keyword evidence="2" id="KW-1185">Reference proteome</keyword>
<name>A0A7H0XFU9_9CAUD</name>
<evidence type="ECO:0000313" key="2">
    <source>
        <dbReference type="Proteomes" id="UP000516415"/>
    </source>
</evidence>